<dbReference type="AlphaFoldDB" id="A0A2G1WJM3"/>
<dbReference type="EMBL" id="NHOA01000043">
    <property type="protein sequence ID" value="PHQ39187.1"/>
    <property type="molecule type" value="Genomic_DNA"/>
</dbReference>
<evidence type="ECO:0000256" key="1">
    <source>
        <dbReference type="ARBA" id="ARBA00006499"/>
    </source>
</evidence>
<name>A0A2G1WJM3_9EURY</name>
<keyword evidence="5" id="KW-1185">Reference proteome</keyword>
<dbReference type="Proteomes" id="UP000222824">
    <property type="component" value="Unassembled WGS sequence"/>
</dbReference>
<dbReference type="PANTHER" id="PTHR10655">
    <property type="entry name" value="LYSOPHOSPHOLIPASE-RELATED"/>
    <property type="match status" value="1"/>
</dbReference>
<evidence type="ECO:0000313" key="5">
    <source>
        <dbReference type="Proteomes" id="UP000222824"/>
    </source>
</evidence>
<evidence type="ECO:0000313" key="4">
    <source>
        <dbReference type="EMBL" id="PHQ39187.1"/>
    </source>
</evidence>
<evidence type="ECO:0000256" key="2">
    <source>
        <dbReference type="ARBA" id="ARBA00022801"/>
    </source>
</evidence>
<dbReference type="SUPFAM" id="SSF53474">
    <property type="entry name" value="alpha/beta-Hydrolases"/>
    <property type="match status" value="1"/>
</dbReference>
<dbReference type="Pfam" id="PF02230">
    <property type="entry name" value="Abhydrolase_2"/>
    <property type="match status" value="1"/>
</dbReference>
<dbReference type="PANTHER" id="PTHR10655:SF17">
    <property type="entry name" value="LYSOPHOSPHOLIPASE-LIKE PROTEIN 1"/>
    <property type="match status" value="1"/>
</dbReference>
<dbReference type="Gene3D" id="3.40.50.1820">
    <property type="entry name" value="alpha/beta hydrolase"/>
    <property type="match status" value="1"/>
</dbReference>
<gene>
    <name evidence="4" type="ORF">DJ69_06710</name>
</gene>
<proteinExistence type="inferred from homology"/>
<organism evidence="4 5">
    <name type="scientific">Halorubrum persicum</name>
    <dbReference type="NCBI Taxonomy" id="1383844"/>
    <lineage>
        <taxon>Archaea</taxon>
        <taxon>Methanobacteriati</taxon>
        <taxon>Methanobacteriota</taxon>
        <taxon>Stenosarchaea group</taxon>
        <taxon>Halobacteria</taxon>
        <taxon>Halobacteriales</taxon>
        <taxon>Haloferacaceae</taxon>
        <taxon>Halorubrum</taxon>
    </lineage>
</organism>
<dbReference type="RefSeq" id="WP_099254918.1">
    <property type="nucleotide sequence ID" value="NZ_NHOA01000043.1"/>
</dbReference>
<feature type="domain" description="Phospholipase/carboxylesterase/thioesterase" evidence="3">
    <location>
        <begin position="23"/>
        <end position="220"/>
    </location>
</feature>
<comment type="similarity">
    <text evidence="1">Belongs to the AB hydrolase superfamily. AB hydrolase 2 family.</text>
</comment>
<dbReference type="OrthoDB" id="203477at2157"/>
<evidence type="ECO:0000259" key="3">
    <source>
        <dbReference type="Pfam" id="PF02230"/>
    </source>
</evidence>
<sequence length="237" mass="23645">MTRALSGVEGPHADATLETGGAPAAAASVAVVLVHGRGGTADGLLRLADEFYRPGAALIAPNAVRSNWFPAGHEAPIAANEPALTSAVDCVAAAVDAAAEIGIPPERVVLVGVSQGGAVASEFLRRRPRRYGGAFVVSAALPGGDLIPCSVADDGENGGLAGTPVAIDSSEGDPYVPPERVRATAAAFRRGGAAVDLRIDEGDGHGLSDATMARIGDRIAALVDGDGDDGDSSAVHD</sequence>
<dbReference type="InterPro" id="IPR003140">
    <property type="entry name" value="PLipase/COase/thioEstase"/>
</dbReference>
<dbReference type="InterPro" id="IPR029058">
    <property type="entry name" value="AB_hydrolase_fold"/>
</dbReference>
<accession>A0A2G1WJM3</accession>
<comment type="caution">
    <text evidence="4">The sequence shown here is derived from an EMBL/GenBank/DDBJ whole genome shotgun (WGS) entry which is preliminary data.</text>
</comment>
<protein>
    <submittedName>
        <fullName evidence="4">Phospholipase</fullName>
    </submittedName>
</protein>
<keyword evidence="2" id="KW-0378">Hydrolase</keyword>
<dbReference type="InterPro" id="IPR050565">
    <property type="entry name" value="LYPA1-2/EST-like"/>
</dbReference>
<reference evidence="4 5" key="1">
    <citation type="journal article" date="2014" name="Front. Microbiol.">
        <title>Population and genomic analysis of the genus Halorubrum.</title>
        <authorList>
            <person name="Fullmer M.S."/>
            <person name="Soucy S.M."/>
            <person name="Swithers K.S."/>
            <person name="Makkay A.M."/>
            <person name="Wheeler R."/>
            <person name="Ventosa A."/>
            <person name="Gogarten J.P."/>
            <person name="Papke R.T."/>
        </authorList>
    </citation>
    <scope>NUCLEOTIDE SEQUENCE [LARGE SCALE GENOMIC DNA]</scope>
    <source>
        <strain evidence="4 5">C49</strain>
    </source>
</reference>
<dbReference type="GO" id="GO:0016787">
    <property type="term" value="F:hydrolase activity"/>
    <property type="evidence" value="ECO:0007669"/>
    <property type="project" value="UniProtKB-KW"/>
</dbReference>